<evidence type="ECO:0000313" key="2">
    <source>
        <dbReference type="Proteomes" id="UP000789702"/>
    </source>
</evidence>
<evidence type="ECO:0000313" key="1">
    <source>
        <dbReference type="EMBL" id="CAG8739755.1"/>
    </source>
</evidence>
<feature type="non-terminal residue" evidence="1">
    <location>
        <position position="1"/>
    </location>
</feature>
<accession>A0ACA9Q6G6</accession>
<gene>
    <name evidence="1" type="ORF">DHETER_LOCUS13974</name>
</gene>
<dbReference type="Proteomes" id="UP000789702">
    <property type="component" value="Unassembled WGS sequence"/>
</dbReference>
<feature type="non-terminal residue" evidence="1">
    <location>
        <position position="148"/>
    </location>
</feature>
<dbReference type="EMBL" id="CAJVPU010040655">
    <property type="protein sequence ID" value="CAG8739755.1"/>
    <property type="molecule type" value="Genomic_DNA"/>
</dbReference>
<sequence length="148" mass="17281">KYSNKDNKVIGYVTSAEVDINDVKKATFEISDENLDEYTMNKGNIMKSDNQRENEFVDIRCIEFKVHVVLEDNETEFDDNRSEAADGRLWKNELCIKAGMWSTPNIYGNKDYKKDIGWSKWDVAYCDKKLISSAFGNHFEMRKLSRID</sequence>
<protein>
    <submittedName>
        <fullName evidence="1">12831_t:CDS:1</fullName>
    </submittedName>
</protein>
<organism evidence="1 2">
    <name type="scientific">Dentiscutata heterogama</name>
    <dbReference type="NCBI Taxonomy" id="1316150"/>
    <lineage>
        <taxon>Eukaryota</taxon>
        <taxon>Fungi</taxon>
        <taxon>Fungi incertae sedis</taxon>
        <taxon>Mucoromycota</taxon>
        <taxon>Glomeromycotina</taxon>
        <taxon>Glomeromycetes</taxon>
        <taxon>Diversisporales</taxon>
        <taxon>Gigasporaceae</taxon>
        <taxon>Dentiscutata</taxon>
    </lineage>
</organism>
<comment type="caution">
    <text evidence="1">The sequence shown here is derived from an EMBL/GenBank/DDBJ whole genome shotgun (WGS) entry which is preliminary data.</text>
</comment>
<keyword evidence="2" id="KW-1185">Reference proteome</keyword>
<reference evidence="1" key="1">
    <citation type="submission" date="2021-06" db="EMBL/GenBank/DDBJ databases">
        <authorList>
            <person name="Kallberg Y."/>
            <person name="Tangrot J."/>
            <person name="Rosling A."/>
        </authorList>
    </citation>
    <scope>NUCLEOTIDE SEQUENCE</scope>
    <source>
        <strain evidence="1">IL203A</strain>
    </source>
</reference>
<name>A0ACA9Q6G6_9GLOM</name>
<proteinExistence type="predicted"/>